<organism evidence="2 3">
    <name type="scientific">Weissella kandleri</name>
    <dbReference type="NCBI Taxonomy" id="1616"/>
    <lineage>
        <taxon>Bacteria</taxon>
        <taxon>Bacillati</taxon>
        <taxon>Bacillota</taxon>
        <taxon>Bacilli</taxon>
        <taxon>Lactobacillales</taxon>
        <taxon>Lactobacillaceae</taxon>
        <taxon>Weissella</taxon>
    </lineage>
</organism>
<keyword evidence="3" id="KW-1185">Reference proteome</keyword>
<comment type="caution">
    <text evidence="2">The sequence shown here is derived from an EMBL/GenBank/DDBJ whole genome shotgun (WGS) entry which is preliminary data.</text>
</comment>
<dbReference type="RefSeq" id="WP_057753388.1">
    <property type="nucleotide sequence ID" value="NZ_JQBP01000001.1"/>
</dbReference>
<keyword evidence="1" id="KW-0175">Coiled coil</keyword>
<dbReference type="Proteomes" id="UP000051655">
    <property type="component" value="Unassembled WGS sequence"/>
</dbReference>
<protein>
    <submittedName>
        <fullName evidence="2">Uncharacterized protein</fullName>
    </submittedName>
</protein>
<feature type="coiled-coil region" evidence="1">
    <location>
        <begin position="8"/>
        <end position="63"/>
    </location>
</feature>
<evidence type="ECO:0000256" key="1">
    <source>
        <dbReference type="SAM" id="Coils"/>
    </source>
</evidence>
<reference evidence="2 3" key="1">
    <citation type="journal article" date="2015" name="Genome Announc.">
        <title>Expanding the biotechnology potential of lactobacilli through comparative genomics of 213 strains and associated genera.</title>
        <authorList>
            <person name="Sun Z."/>
            <person name="Harris H.M."/>
            <person name="McCann A."/>
            <person name="Guo C."/>
            <person name="Argimon S."/>
            <person name="Zhang W."/>
            <person name="Yang X."/>
            <person name="Jeffery I.B."/>
            <person name="Cooney J.C."/>
            <person name="Kagawa T.F."/>
            <person name="Liu W."/>
            <person name="Song Y."/>
            <person name="Salvetti E."/>
            <person name="Wrobel A."/>
            <person name="Rasinkangas P."/>
            <person name="Parkhill J."/>
            <person name="Rea M.C."/>
            <person name="O'Sullivan O."/>
            <person name="Ritari J."/>
            <person name="Douillard F.P."/>
            <person name="Paul Ross R."/>
            <person name="Yang R."/>
            <person name="Briner A.E."/>
            <person name="Felis G.E."/>
            <person name="de Vos W.M."/>
            <person name="Barrangou R."/>
            <person name="Klaenhammer T.R."/>
            <person name="Caufield P.W."/>
            <person name="Cui Y."/>
            <person name="Zhang H."/>
            <person name="O'Toole P.W."/>
        </authorList>
    </citation>
    <scope>NUCLEOTIDE SEQUENCE [LARGE SCALE GENOMIC DNA]</scope>
    <source>
        <strain evidence="2 3">DSM 20593</strain>
    </source>
</reference>
<dbReference type="AlphaFoldDB" id="A0A0R2JNG1"/>
<dbReference type="STRING" id="1616.IV73_GL000142"/>
<accession>A0A0R2JNG1</accession>
<dbReference type="EMBL" id="JQBP01000001">
    <property type="protein sequence ID" value="KRN75652.1"/>
    <property type="molecule type" value="Genomic_DNA"/>
</dbReference>
<sequence>MAISNFELQKLEGKRDELKRSFDKKAEDLLNLYAGDDAVPGLLEDLMDLNKQYKDQDDFIENRGYNE</sequence>
<dbReference type="PATRIC" id="fig|1616.3.peg.148"/>
<proteinExistence type="predicted"/>
<evidence type="ECO:0000313" key="2">
    <source>
        <dbReference type="EMBL" id="KRN75652.1"/>
    </source>
</evidence>
<name>A0A0R2JNG1_9LACO</name>
<gene>
    <name evidence="2" type="ORF">IV73_GL000142</name>
</gene>
<evidence type="ECO:0000313" key="3">
    <source>
        <dbReference type="Proteomes" id="UP000051655"/>
    </source>
</evidence>